<evidence type="ECO:0000313" key="7">
    <source>
        <dbReference type="EMBL" id="SVC13081.1"/>
    </source>
</evidence>
<feature type="non-terminal residue" evidence="7">
    <location>
        <position position="1"/>
    </location>
</feature>
<dbReference type="GO" id="GO:0005990">
    <property type="term" value="P:lactose catabolic process"/>
    <property type="evidence" value="ECO:0007669"/>
    <property type="project" value="TreeGrafter"/>
</dbReference>
<dbReference type="EMBL" id="UINC01075165">
    <property type="protein sequence ID" value="SVC13081.1"/>
    <property type="molecule type" value="Genomic_DNA"/>
</dbReference>
<dbReference type="GO" id="GO:0004565">
    <property type="term" value="F:beta-galactosidase activity"/>
    <property type="evidence" value="ECO:0007669"/>
    <property type="project" value="UniProtKB-EC"/>
</dbReference>
<feature type="domain" description="Glycoside hydrolase family 2 catalytic" evidence="6">
    <location>
        <begin position="126"/>
        <end position="413"/>
    </location>
</feature>
<feature type="non-terminal residue" evidence="7">
    <location>
        <position position="437"/>
    </location>
</feature>
<dbReference type="PROSITE" id="PS00719">
    <property type="entry name" value="GLYCOSYL_HYDROL_F2_1"/>
    <property type="match status" value="1"/>
</dbReference>
<comment type="catalytic activity">
    <reaction evidence="1">
        <text>Hydrolysis of terminal non-reducing beta-D-galactose residues in beta-D-galactosides.</text>
        <dbReference type="EC" id="3.2.1.23"/>
    </reaction>
</comment>
<dbReference type="Pfam" id="PF02836">
    <property type="entry name" value="Glyco_hydro_2_C"/>
    <property type="match status" value="1"/>
</dbReference>
<dbReference type="InterPro" id="IPR006103">
    <property type="entry name" value="Glyco_hydro_2_cat"/>
</dbReference>
<dbReference type="InterPro" id="IPR013783">
    <property type="entry name" value="Ig-like_fold"/>
</dbReference>
<dbReference type="EC" id="3.2.1.23" evidence="2"/>
<protein>
    <recommendedName>
        <fullName evidence="2">beta-galactosidase</fullName>
        <ecNumber evidence="2">3.2.1.23</ecNumber>
    </recommendedName>
</protein>
<evidence type="ECO:0000256" key="4">
    <source>
        <dbReference type="ARBA" id="ARBA00023295"/>
    </source>
</evidence>
<sequence length="437" mass="50955">SGLERDVILFARPKTHIKDFFIHSELDDNFINGLLVIDLEIESTETNIQGHKIQIELFEDETFKNSIYQSVLELTSKPNPHFETTFKHVRKWTAETPNLYYLQISLLNSEKNIVEILTQQVGFKRVEISDGQLLVNGKAIMFRGVNRHEWDPVTGRAITRESMIKDIRLMKEHNINAVRASHYPNQPIWYELCNKYGLYVIDEANIEAHGMRFHKDGYGVISNDPNWKAAWLDRGQRMLERDKNQPCIIMWSMGNEAGDGKNFEHLYKWMKERDSSRPVVYQPAWYESHTDVVFPMYRGIEFISKYAEKNQDRPLILCEFAHAMGNSVGNLQDYWNAFEKYPSLQGGFIWDWVDQTILKSNDSGKEYWAYGGDFGPEFSENDSNFCANGLVAADRSLNPHIHEVKKVYEPVKFSFNKDDNILTIENKYDFIDLSHLV</sequence>
<dbReference type="PANTHER" id="PTHR46323:SF2">
    <property type="entry name" value="BETA-GALACTOSIDASE"/>
    <property type="match status" value="1"/>
</dbReference>
<name>A0A382JR49_9ZZZZ</name>
<dbReference type="SUPFAM" id="SSF49303">
    <property type="entry name" value="beta-Galactosidase/glucuronidase domain"/>
    <property type="match status" value="1"/>
</dbReference>
<dbReference type="Pfam" id="PF00703">
    <property type="entry name" value="Glyco_hydro_2"/>
    <property type="match status" value="1"/>
</dbReference>
<evidence type="ECO:0000256" key="2">
    <source>
        <dbReference type="ARBA" id="ARBA00012756"/>
    </source>
</evidence>
<dbReference type="GO" id="GO:0009341">
    <property type="term" value="C:beta-galactosidase complex"/>
    <property type="evidence" value="ECO:0007669"/>
    <property type="project" value="TreeGrafter"/>
</dbReference>
<evidence type="ECO:0000259" key="5">
    <source>
        <dbReference type="Pfam" id="PF00703"/>
    </source>
</evidence>
<dbReference type="PANTHER" id="PTHR46323">
    <property type="entry name" value="BETA-GALACTOSIDASE"/>
    <property type="match status" value="1"/>
</dbReference>
<organism evidence="7">
    <name type="scientific">marine metagenome</name>
    <dbReference type="NCBI Taxonomy" id="408172"/>
    <lineage>
        <taxon>unclassified sequences</taxon>
        <taxon>metagenomes</taxon>
        <taxon>ecological metagenomes</taxon>
    </lineage>
</organism>
<dbReference type="Gene3D" id="3.20.20.80">
    <property type="entry name" value="Glycosidases"/>
    <property type="match status" value="1"/>
</dbReference>
<keyword evidence="3" id="KW-0378">Hydrolase</keyword>
<evidence type="ECO:0000256" key="3">
    <source>
        <dbReference type="ARBA" id="ARBA00022801"/>
    </source>
</evidence>
<dbReference type="InterPro" id="IPR050347">
    <property type="entry name" value="Bact_Beta-galactosidase"/>
</dbReference>
<dbReference type="InterPro" id="IPR017853">
    <property type="entry name" value="GH"/>
</dbReference>
<dbReference type="InterPro" id="IPR036156">
    <property type="entry name" value="Beta-gal/glucu_dom_sf"/>
</dbReference>
<dbReference type="AlphaFoldDB" id="A0A382JR49"/>
<dbReference type="InterPro" id="IPR006102">
    <property type="entry name" value="Ig-like_GH2"/>
</dbReference>
<accession>A0A382JR49</accession>
<dbReference type="InterPro" id="IPR006101">
    <property type="entry name" value="Glyco_hydro_2"/>
</dbReference>
<gene>
    <name evidence="7" type="ORF">METZ01_LOCUS265935</name>
</gene>
<dbReference type="FunFam" id="3.20.20.80:FF:000018">
    <property type="entry name" value="Beta-galactosidase"/>
    <property type="match status" value="1"/>
</dbReference>
<keyword evidence="4" id="KW-0326">Glycosidase</keyword>
<feature type="domain" description="Glycoside hydrolase family 2 immunoglobulin-like beta-sandwich" evidence="5">
    <location>
        <begin position="15"/>
        <end position="124"/>
    </location>
</feature>
<dbReference type="Gene3D" id="2.60.40.10">
    <property type="entry name" value="Immunoglobulins"/>
    <property type="match status" value="1"/>
</dbReference>
<dbReference type="InterPro" id="IPR023230">
    <property type="entry name" value="Glyco_hydro_2_CS"/>
</dbReference>
<proteinExistence type="predicted"/>
<dbReference type="PRINTS" id="PR00132">
    <property type="entry name" value="GLHYDRLASE2"/>
</dbReference>
<evidence type="ECO:0000256" key="1">
    <source>
        <dbReference type="ARBA" id="ARBA00001412"/>
    </source>
</evidence>
<evidence type="ECO:0000259" key="6">
    <source>
        <dbReference type="Pfam" id="PF02836"/>
    </source>
</evidence>
<dbReference type="SUPFAM" id="SSF51445">
    <property type="entry name" value="(Trans)glycosidases"/>
    <property type="match status" value="1"/>
</dbReference>
<reference evidence="7" key="1">
    <citation type="submission" date="2018-05" db="EMBL/GenBank/DDBJ databases">
        <authorList>
            <person name="Lanie J.A."/>
            <person name="Ng W.-L."/>
            <person name="Kazmierczak K.M."/>
            <person name="Andrzejewski T.M."/>
            <person name="Davidsen T.M."/>
            <person name="Wayne K.J."/>
            <person name="Tettelin H."/>
            <person name="Glass J.I."/>
            <person name="Rusch D."/>
            <person name="Podicherti R."/>
            <person name="Tsui H.-C.T."/>
            <person name="Winkler M.E."/>
        </authorList>
    </citation>
    <scope>NUCLEOTIDE SEQUENCE</scope>
</reference>